<protein>
    <submittedName>
        <fullName evidence="2">Uncharacterized protein</fullName>
    </submittedName>
</protein>
<organism evidence="2 3">
    <name type="scientific">Ignicoccus pacificus DSM 13166</name>
    <dbReference type="NCBI Taxonomy" id="940294"/>
    <lineage>
        <taxon>Archaea</taxon>
        <taxon>Thermoproteota</taxon>
        <taxon>Thermoprotei</taxon>
        <taxon>Desulfurococcales</taxon>
        <taxon>Desulfurococcaceae</taxon>
        <taxon>Ignicoccus</taxon>
    </lineage>
</organism>
<evidence type="ECO:0000313" key="3">
    <source>
        <dbReference type="Proteomes" id="UP001063698"/>
    </source>
</evidence>
<dbReference type="Gene3D" id="2.130.10.10">
    <property type="entry name" value="YVTN repeat-like/Quinoprotein amine dehydrogenase"/>
    <property type="match status" value="1"/>
</dbReference>
<dbReference type="Proteomes" id="UP001063698">
    <property type="component" value="Chromosome"/>
</dbReference>
<dbReference type="KEGG" id="ipc:IPA_01585"/>
<keyword evidence="3" id="KW-1185">Reference proteome</keyword>
<keyword evidence="1" id="KW-0175">Coiled coil</keyword>
<name>A0A977KC10_9CREN</name>
<dbReference type="AlphaFoldDB" id="A0A977KC10"/>
<reference evidence="2" key="1">
    <citation type="submission" date="2013-11" db="EMBL/GenBank/DDBJ databases">
        <title>Comparative genomics of Ignicoccus.</title>
        <authorList>
            <person name="Podar M."/>
        </authorList>
    </citation>
    <scope>NUCLEOTIDE SEQUENCE</scope>
    <source>
        <strain evidence="2">DSM 13166</strain>
    </source>
</reference>
<dbReference type="InterPro" id="IPR036322">
    <property type="entry name" value="WD40_repeat_dom_sf"/>
</dbReference>
<evidence type="ECO:0000256" key="1">
    <source>
        <dbReference type="SAM" id="Coils"/>
    </source>
</evidence>
<proteinExistence type="predicted"/>
<accession>A0A977KC10</accession>
<dbReference type="EMBL" id="CP006868">
    <property type="protein sequence ID" value="UXD22091.1"/>
    <property type="molecule type" value="Genomic_DNA"/>
</dbReference>
<evidence type="ECO:0000313" key="2">
    <source>
        <dbReference type="EMBL" id="UXD22091.1"/>
    </source>
</evidence>
<gene>
    <name evidence="2" type="ORF">IPA_01585</name>
</gene>
<dbReference type="SUPFAM" id="SSF50978">
    <property type="entry name" value="WD40 repeat-like"/>
    <property type="match status" value="1"/>
</dbReference>
<sequence>MYIGKDYWKVILMLGDGFLASGNKKLAYFDFNGNKRWDVDIYNIAHGLAVYKGYVYVPISYWDTGALTILRLSDGGEVKTIDFDENVNVVQVCSHYLALGTTHSVYLYDISDPTNPKELWKFDEVATSCRGGCFGTVSIAFSPGCRYLVSADPDDHKIHLLDVATGKQVLEKKFEDKVWSVAWWGKFERVLGTIWWMDRIAVGLDNGKVYVFKVEGDEPQTTILIATRGTGTNVQGTPLPSYFSSVLAPYEKLRSVYDTLSKASATTVGIAALKKYFQSNMGFMVSLAQFGDLLQRMAALLTEAEQLLQKSENILNTKSDFNSIYTAMNYLQRAKVDLALINNTLKQLDEIVNELKLNKPTEAMSCGLAWNTVENIMKAKSVNEMYMFLSKVGGDLNKVVKTVISCTIEKVLKNYSTFRSELVKDVARLSIKWNKLNAMLTLVMKIATG</sequence>
<dbReference type="InterPro" id="IPR015943">
    <property type="entry name" value="WD40/YVTN_repeat-like_dom_sf"/>
</dbReference>
<feature type="coiled-coil region" evidence="1">
    <location>
        <begin position="294"/>
        <end position="358"/>
    </location>
</feature>